<feature type="domain" description="Bromodomain associated" evidence="6">
    <location>
        <begin position="126"/>
        <end position="170"/>
    </location>
</feature>
<dbReference type="OrthoDB" id="6021257at2759"/>
<dbReference type="GO" id="GO:0003713">
    <property type="term" value="F:transcription coactivator activity"/>
    <property type="evidence" value="ECO:0007669"/>
    <property type="project" value="TreeGrafter"/>
</dbReference>
<dbReference type="AlphaFoldDB" id="A0A8S1BNL2"/>
<evidence type="ECO:0000256" key="2">
    <source>
        <dbReference type="ARBA" id="ARBA00023015"/>
    </source>
</evidence>
<dbReference type="GO" id="GO:0005634">
    <property type="term" value="C:nucleus"/>
    <property type="evidence" value="ECO:0007669"/>
    <property type="project" value="UniProtKB-SubCell"/>
</dbReference>
<sequence>MWPVWGEIPKSSGGSDSATENQSQQPPLTLFKRENLVLDALTNFIPMPGPPPKRENDDWAKLDDNVLHSVQCLELVRQTGQEAELSEALVQLQREDEKIIPCKRRRRSPSDGAKPIIVNVEGIDAQVCRDVTKRAVTALLAHTGCHSARTSVLETLTDVTKNFIYNIGLQLSHRRANQSPESALMESGIGSLDEIASYYEERVLAHRANMEAAVQKLRQSPLSEPMPPSQEEETAVEIHFPAGSEEMETSLSTGLQMLITMESGIE</sequence>
<name>A0A8S1BNL2_9INSE</name>
<evidence type="ECO:0000256" key="1">
    <source>
        <dbReference type="ARBA" id="ARBA00004123"/>
    </source>
</evidence>
<feature type="region of interest" description="Disordered" evidence="5">
    <location>
        <begin position="1"/>
        <end position="28"/>
    </location>
</feature>
<protein>
    <recommendedName>
        <fullName evidence="6">Bromodomain associated domain-containing protein</fullName>
    </recommendedName>
</protein>
<keyword evidence="3" id="KW-0804">Transcription</keyword>
<dbReference type="InterPro" id="IPR039460">
    <property type="entry name" value="SUPT7L/Spt7"/>
</dbReference>
<dbReference type="PANTHER" id="PTHR28598:SF1">
    <property type="entry name" value="STAGA COMPLEX 65 SUBUNIT GAMMA"/>
    <property type="match status" value="1"/>
</dbReference>
<evidence type="ECO:0000259" key="6">
    <source>
        <dbReference type="Pfam" id="PF07524"/>
    </source>
</evidence>
<dbReference type="PANTHER" id="PTHR28598">
    <property type="entry name" value="STAGA COMPLEX 65 SUBUNIT GAMMA"/>
    <property type="match status" value="1"/>
</dbReference>
<gene>
    <name evidence="7" type="ORF">CLODIP_2_CD08723</name>
</gene>
<evidence type="ECO:0000313" key="8">
    <source>
        <dbReference type="Proteomes" id="UP000494165"/>
    </source>
</evidence>
<keyword evidence="8" id="KW-1185">Reference proteome</keyword>
<dbReference type="GO" id="GO:0000124">
    <property type="term" value="C:SAGA complex"/>
    <property type="evidence" value="ECO:0007669"/>
    <property type="project" value="InterPro"/>
</dbReference>
<comment type="caution">
    <text evidence="7">The sequence shown here is derived from an EMBL/GenBank/DDBJ whole genome shotgun (WGS) entry which is preliminary data.</text>
</comment>
<evidence type="ECO:0000256" key="5">
    <source>
        <dbReference type="SAM" id="MobiDB-lite"/>
    </source>
</evidence>
<dbReference type="Gene3D" id="1.10.20.10">
    <property type="entry name" value="Histone, subunit A"/>
    <property type="match status" value="1"/>
</dbReference>
<evidence type="ECO:0000313" key="7">
    <source>
        <dbReference type="EMBL" id="CAB3360474.1"/>
    </source>
</evidence>
<dbReference type="InterPro" id="IPR006565">
    <property type="entry name" value="BTP"/>
</dbReference>
<dbReference type="Proteomes" id="UP000494165">
    <property type="component" value="Unassembled WGS sequence"/>
</dbReference>
<dbReference type="Pfam" id="PF07524">
    <property type="entry name" value="Bromo_TP"/>
    <property type="match status" value="1"/>
</dbReference>
<organism evidence="7 8">
    <name type="scientific">Cloeon dipterum</name>
    <dbReference type="NCBI Taxonomy" id="197152"/>
    <lineage>
        <taxon>Eukaryota</taxon>
        <taxon>Metazoa</taxon>
        <taxon>Ecdysozoa</taxon>
        <taxon>Arthropoda</taxon>
        <taxon>Hexapoda</taxon>
        <taxon>Insecta</taxon>
        <taxon>Pterygota</taxon>
        <taxon>Palaeoptera</taxon>
        <taxon>Ephemeroptera</taxon>
        <taxon>Pisciforma</taxon>
        <taxon>Baetidae</taxon>
        <taxon>Cloeon</taxon>
    </lineage>
</organism>
<dbReference type="GO" id="GO:0046982">
    <property type="term" value="F:protein heterodimerization activity"/>
    <property type="evidence" value="ECO:0007669"/>
    <property type="project" value="InterPro"/>
</dbReference>
<feature type="compositionally biased region" description="Polar residues" evidence="5">
    <location>
        <begin position="12"/>
        <end position="27"/>
    </location>
</feature>
<proteinExistence type="predicted"/>
<comment type="subcellular location">
    <subcellularLocation>
        <location evidence="1">Nucleus</location>
    </subcellularLocation>
</comment>
<accession>A0A8S1BNL2</accession>
<keyword evidence="2" id="KW-0805">Transcription regulation</keyword>
<evidence type="ECO:0000256" key="3">
    <source>
        <dbReference type="ARBA" id="ARBA00023163"/>
    </source>
</evidence>
<dbReference type="InterPro" id="IPR009072">
    <property type="entry name" value="Histone-fold"/>
</dbReference>
<keyword evidence="4" id="KW-0539">Nucleus</keyword>
<reference evidence="7 8" key="1">
    <citation type="submission" date="2020-04" db="EMBL/GenBank/DDBJ databases">
        <authorList>
            <person name="Alioto T."/>
            <person name="Alioto T."/>
            <person name="Gomez Garrido J."/>
        </authorList>
    </citation>
    <scope>NUCLEOTIDE SEQUENCE [LARGE SCALE GENOMIC DNA]</scope>
</reference>
<dbReference type="EMBL" id="CADEPI010000003">
    <property type="protein sequence ID" value="CAB3360474.1"/>
    <property type="molecule type" value="Genomic_DNA"/>
</dbReference>
<evidence type="ECO:0000256" key="4">
    <source>
        <dbReference type="ARBA" id="ARBA00023242"/>
    </source>
</evidence>